<dbReference type="EMBL" id="MDYQ01000031">
    <property type="protein sequence ID" value="PRP86434.1"/>
    <property type="molecule type" value="Genomic_DNA"/>
</dbReference>
<accession>A0A2P6NR49</accession>
<comment type="similarity">
    <text evidence="3">Belongs to the COMM domain-containing protein 5 family.</text>
</comment>
<protein>
    <recommendedName>
        <fullName evidence="1">COMM domain-containing protein 5</fullName>
    </recommendedName>
</protein>
<reference evidence="5 6" key="1">
    <citation type="journal article" date="2018" name="Genome Biol. Evol.">
        <title>Multiple Roots of Fruiting Body Formation in Amoebozoa.</title>
        <authorList>
            <person name="Hillmann F."/>
            <person name="Forbes G."/>
            <person name="Novohradska S."/>
            <person name="Ferling I."/>
            <person name="Riege K."/>
            <person name="Groth M."/>
            <person name="Westermann M."/>
            <person name="Marz M."/>
            <person name="Spaller T."/>
            <person name="Winckler T."/>
            <person name="Schaap P."/>
            <person name="Glockner G."/>
        </authorList>
    </citation>
    <scope>NUCLEOTIDE SEQUENCE [LARGE SCALE GENOMIC DNA]</scope>
    <source>
        <strain evidence="5 6">Jena</strain>
    </source>
</reference>
<dbReference type="PANTHER" id="PTHR15666:SF1">
    <property type="entry name" value="COMM DOMAIN-CONTAINING PROTEIN 5"/>
    <property type="match status" value="1"/>
</dbReference>
<comment type="caution">
    <text evidence="5">The sequence shown here is derived from an EMBL/GenBank/DDBJ whole genome shotgun (WGS) entry which is preliminary data.</text>
</comment>
<proteinExistence type="inferred from homology"/>
<evidence type="ECO:0000256" key="3">
    <source>
        <dbReference type="ARBA" id="ARBA00093452"/>
    </source>
</evidence>
<dbReference type="Proteomes" id="UP000241769">
    <property type="component" value="Unassembled WGS sequence"/>
</dbReference>
<dbReference type="PROSITE" id="PS51269">
    <property type="entry name" value="COMM"/>
    <property type="match status" value="1"/>
</dbReference>
<name>A0A2P6NR49_9EUKA</name>
<organism evidence="5 6">
    <name type="scientific">Planoprotostelium fungivorum</name>
    <dbReference type="NCBI Taxonomy" id="1890364"/>
    <lineage>
        <taxon>Eukaryota</taxon>
        <taxon>Amoebozoa</taxon>
        <taxon>Evosea</taxon>
        <taxon>Variosea</taxon>
        <taxon>Cavosteliida</taxon>
        <taxon>Cavosteliaceae</taxon>
        <taxon>Planoprotostelium</taxon>
    </lineage>
</organism>
<dbReference type="InterPro" id="IPR017920">
    <property type="entry name" value="COMM"/>
</dbReference>
<evidence type="ECO:0000256" key="2">
    <source>
        <dbReference type="ARBA" id="ARBA00093300"/>
    </source>
</evidence>
<dbReference type="PANTHER" id="PTHR15666">
    <property type="entry name" value="COMM DOMAIN CONTAINING PROTEIN 5"/>
    <property type="match status" value="1"/>
</dbReference>
<dbReference type="FunCoup" id="A0A2P6NR49">
    <property type="interactions" value="45"/>
</dbReference>
<gene>
    <name evidence="5" type="ORF">PROFUN_05353</name>
</gene>
<dbReference type="STRING" id="1890364.A0A2P6NR49"/>
<evidence type="ECO:0000259" key="4">
    <source>
        <dbReference type="PROSITE" id="PS51269"/>
    </source>
</evidence>
<dbReference type="OrthoDB" id="203754at2759"/>
<comment type="function">
    <text evidence="2">Scaffold protein in the commander complex that is essential for endosomal recycling of transmembrane cargos; the commander complex is composed of the CCC subcomplex and the retriever subcomplex.</text>
</comment>
<keyword evidence="6" id="KW-1185">Reference proteome</keyword>
<evidence type="ECO:0000256" key="1">
    <source>
        <dbReference type="ARBA" id="ARBA00016556"/>
    </source>
</evidence>
<sequence length="265" mass="30664">MDGILYTFLGPRVPLEVRKLIALYPNWKEEHIDAVLTLVLKYLHGGPNQPGFTQDDFEIFASTLGLDEDSVAAVFTGLYYILRSAVRSKLKEELIEKDLSQELKLTPFLVGRILTVLRKSQTRLEGQLLESNTIRGGTSLEAFKWRVDVGVSSNSQSRILQPTILMEMYTKDGEMHRFEVDVEKFQELRYQVARLHRTHCLCVWMPPRQSILIVLMLFATHTKEVTPSPRMTWYNREKTIDVIRGEQRGDLHFLSIINEREHFAS</sequence>
<dbReference type="InterPro" id="IPR037357">
    <property type="entry name" value="COMMD5"/>
</dbReference>
<dbReference type="GO" id="GO:0005634">
    <property type="term" value="C:nucleus"/>
    <property type="evidence" value="ECO:0007669"/>
    <property type="project" value="TreeGrafter"/>
</dbReference>
<dbReference type="InParanoid" id="A0A2P6NR49"/>
<evidence type="ECO:0000313" key="6">
    <source>
        <dbReference type="Proteomes" id="UP000241769"/>
    </source>
</evidence>
<dbReference type="AlphaFoldDB" id="A0A2P6NR49"/>
<evidence type="ECO:0000313" key="5">
    <source>
        <dbReference type="EMBL" id="PRP86434.1"/>
    </source>
</evidence>
<dbReference type="Pfam" id="PF07258">
    <property type="entry name" value="COMM_domain"/>
    <property type="match status" value="1"/>
</dbReference>
<feature type="domain" description="COMM" evidence="4">
    <location>
        <begin position="139"/>
        <end position="203"/>
    </location>
</feature>
<dbReference type="Pfam" id="PF21672">
    <property type="entry name" value="COMM_HN"/>
    <property type="match status" value="1"/>
</dbReference>